<proteinExistence type="predicted"/>
<name>A0A0C1URJ9_9CYAN</name>
<dbReference type="GO" id="GO:0004252">
    <property type="term" value="F:serine-type endopeptidase activity"/>
    <property type="evidence" value="ECO:0007669"/>
    <property type="project" value="InterPro"/>
</dbReference>
<dbReference type="PANTHER" id="PTHR43343">
    <property type="entry name" value="PEPTIDASE S12"/>
    <property type="match status" value="1"/>
</dbReference>
<dbReference type="Pfam" id="PF04151">
    <property type="entry name" value="PPC"/>
    <property type="match status" value="1"/>
</dbReference>
<gene>
    <name evidence="4" type="ORF">QQ91_016170</name>
</gene>
<evidence type="ECO:0000259" key="3">
    <source>
        <dbReference type="Pfam" id="PF04151"/>
    </source>
</evidence>
<dbReference type="SUPFAM" id="SSF50494">
    <property type="entry name" value="Trypsin-like serine proteases"/>
    <property type="match status" value="1"/>
</dbReference>
<evidence type="ECO:0000256" key="2">
    <source>
        <dbReference type="ARBA" id="ARBA00022801"/>
    </source>
</evidence>
<keyword evidence="2" id="KW-0378">Hydrolase</keyword>
<keyword evidence="1 4" id="KW-0645">Protease</keyword>
<sequence length="486" mass="50789">MGNRWPRRLRRGVYTVGTALSLSLASSLIPQVAEVPAGWARSQMAIAQDIEEQTNIEVYRQASPAVVAIDAGTGTGSGSIVTPDGLILTNAHVVGTSPTARVRLADGREFTGDVVGFASNRVDLAAIQLRGNPRNLPTIDIAPMGAVQVGQRAFAIGNPFGLEGTFTVGIVSRIDPDRGLIQTDAAINPGNSGGPLLGSDGRLIGVNTSIFTTERSGGNIGIGFAIPVEEVETFIAEVNNGTALPTASVAGNRGGQPPVAIALNESVSGQLNTDSDVLADGSFFDAYVFAGQRGQRIEIEMVSQDLDAYLIVLSEDSDSLYLEDDDSAGDLNARVMATLPADGDYIILANSFGRGEQGRYSLRLSEVGSGPTTATPSVPPTGEAILQERGLLAQGDAIAPDGTLYDEFTFDGEAGQLVTITLVSPEFDTYLAVVDSGGNLVAENDDISPSDTNSEVTFTLPMSGPYLVIVNGYSQSDQGTYILTIR</sequence>
<dbReference type="InterPro" id="IPR009003">
    <property type="entry name" value="Peptidase_S1_PA"/>
</dbReference>
<dbReference type="EMBL" id="JTHE02000003">
    <property type="protein sequence ID" value="NEV68650.1"/>
    <property type="molecule type" value="Genomic_DNA"/>
</dbReference>
<dbReference type="InterPro" id="IPR007280">
    <property type="entry name" value="Peptidase_C_arc/bac"/>
</dbReference>
<reference evidence="4" key="2">
    <citation type="journal article" date="2015" name="Genome Announc.">
        <title>Draft Genome Sequence of Filamentous Marine Cyanobacterium Lyngbya confervoides Strain BDU141951.</title>
        <authorList>
            <person name="Chandrababunaidu M.M."/>
            <person name="Sen D."/>
            <person name="Tripathy S."/>
        </authorList>
    </citation>
    <scope>NUCLEOTIDE SEQUENCE</scope>
    <source>
        <strain evidence="4">BDU141951</strain>
    </source>
</reference>
<accession>A0A0C1URJ9</accession>
<dbReference type="InterPro" id="IPR001940">
    <property type="entry name" value="Peptidase_S1C"/>
</dbReference>
<protein>
    <submittedName>
        <fullName evidence="4">Trypsin-like serine protease</fullName>
    </submittedName>
</protein>
<dbReference type="Gene3D" id="2.40.10.120">
    <property type="match status" value="1"/>
</dbReference>
<reference evidence="4" key="1">
    <citation type="submission" date="2014-11" db="EMBL/GenBank/DDBJ databases">
        <authorList>
            <person name="Malar M.C."/>
            <person name="Sen D."/>
            <person name="Tripathy S."/>
        </authorList>
    </citation>
    <scope>NUCLEOTIDE SEQUENCE</scope>
    <source>
        <strain evidence="4">BDU141951</strain>
    </source>
</reference>
<comment type="caution">
    <text evidence="4">The sequence shown here is derived from an EMBL/GenBank/DDBJ whole genome shotgun (WGS) entry which is preliminary data.</text>
</comment>
<evidence type="ECO:0000256" key="1">
    <source>
        <dbReference type="ARBA" id="ARBA00022670"/>
    </source>
</evidence>
<dbReference type="PRINTS" id="PR00834">
    <property type="entry name" value="PROTEASES2C"/>
</dbReference>
<dbReference type="InterPro" id="IPR051201">
    <property type="entry name" value="Chloro_Bact_Ser_Proteases"/>
</dbReference>
<dbReference type="GO" id="GO:0006508">
    <property type="term" value="P:proteolysis"/>
    <property type="evidence" value="ECO:0007669"/>
    <property type="project" value="UniProtKB-KW"/>
</dbReference>
<dbReference type="AlphaFoldDB" id="A0A0C1URJ9"/>
<organism evidence="4">
    <name type="scientific">Lyngbya confervoides BDU141951</name>
    <dbReference type="NCBI Taxonomy" id="1574623"/>
    <lineage>
        <taxon>Bacteria</taxon>
        <taxon>Bacillati</taxon>
        <taxon>Cyanobacteriota</taxon>
        <taxon>Cyanophyceae</taxon>
        <taxon>Oscillatoriophycideae</taxon>
        <taxon>Oscillatoriales</taxon>
        <taxon>Microcoleaceae</taxon>
        <taxon>Lyngbya</taxon>
    </lineage>
</organism>
<dbReference type="Pfam" id="PF13365">
    <property type="entry name" value="Trypsin_2"/>
    <property type="match status" value="1"/>
</dbReference>
<feature type="domain" description="Peptidase C-terminal archaeal/bacterial" evidence="3">
    <location>
        <begin position="406"/>
        <end position="471"/>
    </location>
</feature>
<dbReference type="PANTHER" id="PTHR43343:SF3">
    <property type="entry name" value="PROTEASE DO-LIKE 8, CHLOROPLASTIC"/>
    <property type="match status" value="1"/>
</dbReference>
<reference evidence="4" key="3">
    <citation type="submission" date="2020-02" db="EMBL/GenBank/DDBJ databases">
        <authorList>
            <person name="Sarangi A.N."/>
            <person name="Ghosh S."/>
            <person name="Mukherjee M."/>
            <person name="Tripathy S."/>
        </authorList>
    </citation>
    <scope>NUCLEOTIDE SEQUENCE</scope>
    <source>
        <strain evidence="4">BDU141951</strain>
    </source>
</reference>
<dbReference type="Gene3D" id="2.60.120.380">
    <property type="match status" value="2"/>
</dbReference>
<evidence type="ECO:0000313" key="4">
    <source>
        <dbReference type="EMBL" id="NEV68650.1"/>
    </source>
</evidence>